<feature type="domain" description="Peptidase S74" evidence="1">
    <location>
        <begin position="118"/>
        <end position="207"/>
    </location>
</feature>
<dbReference type="AlphaFoldDB" id="A0A6C0DPM0"/>
<protein>
    <recommendedName>
        <fullName evidence="1">Peptidase S74 domain-containing protein</fullName>
    </recommendedName>
</protein>
<name>A0A6C0DPM0_9ZZZZ</name>
<accession>A0A6C0DPM0</accession>
<dbReference type="PROSITE" id="PS51688">
    <property type="entry name" value="ICA"/>
    <property type="match status" value="1"/>
</dbReference>
<dbReference type="EMBL" id="MN739655">
    <property type="protein sequence ID" value="QHT18411.1"/>
    <property type="molecule type" value="Genomic_DNA"/>
</dbReference>
<organism evidence="2">
    <name type="scientific">viral metagenome</name>
    <dbReference type="NCBI Taxonomy" id="1070528"/>
    <lineage>
        <taxon>unclassified sequences</taxon>
        <taxon>metagenomes</taxon>
        <taxon>organismal metagenomes</taxon>
    </lineage>
</organism>
<dbReference type="InterPro" id="IPR030392">
    <property type="entry name" value="S74_ICA"/>
</dbReference>
<evidence type="ECO:0000259" key="1">
    <source>
        <dbReference type="PROSITE" id="PS51688"/>
    </source>
</evidence>
<evidence type="ECO:0000313" key="2">
    <source>
        <dbReference type="EMBL" id="QHT18411.1"/>
    </source>
</evidence>
<dbReference type="Pfam" id="PF13884">
    <property type="entry name" value="Peptidase_S74"/>
    <property type="match status" value="1"/>
</dbReference>
<sequence length="208" mass="22644">MQNDVSKFVVNIVPLQNVQTNVTGVSATAVLSNQLANVQKMVNYDQKRIYANILSEYTTGNGIQVISPMNLCNVSLTRNGGSLSGGTSSTAGSFSTLQVSGAVTIGGVCSAQSFVTLSDFRAKRDIVEVGEETRNAVQELRPCSFFYEKNTTKEYGFIAQEVETSLPECVHTDKDGKKYVKYDGILTVLVGLVKDLAERVEVLEKKLR</sequence>
<reference evidence="2" key="1">
    <citation type="journal article" date="2020" name="Nature">
        <title>Giant virus diversity and host interactions through global metagenomics.</title>
        <authorList>
            <person name="Schulz F."/>
            <person name="Roux S."/>
            <person name="Paez-Espino D."/>
            <person name="Jungbluth S."/>
            <person name="Walsh D.A."/>
            <person name="Denef V.J."/>
            <person name="McMahon K.D."/>
            <person name="Konstantinidis K.T."/>
            <person name="Eloe-Fadrosh E.A."/>
            <person name="Kyrpides N.C."/>
            <person name="Woyke T."/>
        </authorList>
    </citation>
    <scope>NUCLEOTIDE SEQUENCE</scope>
    <source>
        <strain evidence="2">GVMAG-M-3300023174-46</strain>
    </source>
</reference>
<proteinExistence type="predicted"/>